<dbReference type="InterPro" id="IPR016181">
    <property type="entry name" value="Acyl_CoA_acyltransferase"/>
</dbReference>
<organism evidence="3 4">
    <name type="scientific">Saccharopolyspora thermophila</name>
    <dbReference type="NCBI Taxonomy" id="89367"/>
    <lineage>
        <taxon>Bacteria</taxon>
        <taxon>Bacillati</taxon>
        <taxon>Actinomycetota</taxon>
        <taxon>Actinomycetes</taxon>
        <taxon>Pseudonocardiales</taxon>
        <taxon>Pseudonocardiaceae</taxon>
        <taxon>Saccharopolyspora</taxon>
    </lineage>
</organism>
<dbReference type="Proteomes" id="UP000597989">
    <property type="component" value="Unassembled WGS sequence"/>
</dbReference>
<evidence type="ECO:0000313" key="5">
    <source>
        <dbReference type="Proteomes" id="UP001500220"/>
    </source>
</evidence>
<proteinExistence type="predicted"/>
<reference evidence="2" key="1">
    <citation type="journal article" date="2014" name="Int. J. Syst. Evol. Microbiol.">
        <title>Complete genome of a new Firmicutes species belonging to the dominant human colonic microbiota ('Ruminococcus bicirculans') reveals two chromosomes and a selective capacity to utilize plant glucans.</title>
        <authorList>
            <consortium name="NISC Comparative Sequencing Program"/>
            <person name="Wegmann U."/>
            <person name="Louis P."/>
            <person name="Goesmann A."/>
            <person name="Henrissat B."/>
            <person name="Duncan S.H."/>
            <person name="Flint H.J."/>
        </authorList>
    </citation>
    <scope>NUCLEOTIDE SEQUENCE</scope>
    <source>
        <strain evidence="2">JCM 10664</strain>
    </source>
</reference>
<dbReference type="AlphaFoldDB" id="A0A917JKD0"/>
<dbReference type="Gene3D" id="3.40.630.30">
    <property type="match status" value="1"/>
</dbReference>
<dbReference type="PROSITE" id="PS51186">
    <property type="entry name" value="GNAT"/>
    <property type="match status" value="1"/>
</dbReference>
<dbReference type="EMBL" id="BMMT01000002">
    <property type="protein sequence ID" value="GGI74180.1"/>
    <property type="molecule type" value="Genomic_DNA"/>
</dbReference>
<dbReference type="InterPro" id="IPR000182">
    <property type="entry name" value="GNAT_dom"/>
</dbReference>
<reference evidence="5" key="3">
    <citation type="journal article" date="2019" name="Int. J. Syst. Evol. Microbiol.">
        <title>The Global Catalogue of Microorganisms (GCM) 10K type strain sequencing project: providing services to taxonomists for standard genome sequencing and annotation.</title>
        <authorList>
            <consortium name="The Broad Institute Genomics Platform"/>
            <consortium name="The Broad Institute Genome Sequencing Center for Infectious Disease"/>
            <person name="Wu L."/>
            <person name="Ma J."/>
        </authorList>
    </citation>
    <scope>NUCLEOTIDE SEQUENCE [LARGE SCALE GENOMIC DNA]</scope>
    <source>
        <strain evidence="5">JCM 10664</strain>
    </source>
</reference>
<name>A0A917JKD0_9PSEU</name>
<evidence type="ECO:0000313" key="2">
    <source>
        <dbReference type="EMBL" id="GAA0519101.1"/>
    </source>
</evidence>
<feature type="domain" description="N-acetyltransferase" evidence="1">
    <location>
        <begin position="156"/>
        <end position="297"/>
    </location>
</feature>
<dbReference type="Pfam" id="PF13312">
    <property type="entry name" value="DUF4081"/>
    <property type="match status" value="1"/>
</dbReference>
<dbReference type="GO" id="GO:0016747">
    <property type="term" value="F:acyltransferase activity, transferring groups other than amino-acyl groups"/>
    <property type="evidence" value="ECO:0007669"/>
    <property type="project" value="InterPro"/>
</dbReference>
<dbReference type="Proteomes" id="UP001500220">
    <property type="component" value="Unassembled WGS sequence"/>
</dbReference>
<keyword evidence="5" id="KW-1185">Reference proteome</keyword>
<dbReference type="InterPro" id="IPR016794">
    <property type="entry name" value="UCP21603_acetyltransf"/>
</dbReference>
<reference evidence="3" key="4">
    <citation type="submission" date="2020-09" db="EMBL/GenBank/DDBJ databases">
        <authorList>
            <person name="Sun Q."/>
            <person name="Zhou Y."/>
        </authorList>
    </citation>
    <scope>NUCLEOTIDE SEQUENCE</scope>
    <source>
        <strain evidence="3">CGMCC 4.7206</strain>
    </source>
</reference>
<dbReference type="PIRSF" id="PIRSF021603">
    <property type="entry name" value="UCP21603_acetyltransf"/>
    <property type="match status" value="1"/>
</dbReference>
<dbReference type="Pfam" id="PF08445">
    <property type="entry name" value="FR47"/>
    <property type="match status" value="1"/>
</dbReference>
<protein>
    <submittedName>
        <fullName evidence="2 3">Acetyltransferase</fullName>
    </submittedName>
</protein>
<dbReference type="EMBL" id="BAAAHC010000009">
    <property type="protein sequence ID" value="GAA0519101.1"/>
    <property type="molecule type" value="Genomic_DNA"/>
</dbReference>
<accession>A0A917JKD0</accession>
<evidence type="ECO:0000259" key="1">
    <source>
        <dbReference type="PROSITE" id="PS51186"/>
    </source>
</evidence>
<reference evidence="3 4" key="2">
    <citation type="journal article" date="2014" name="Int. J. Syst. Evol. Microbiol.">
        <title>Complete genome sequence of Corynebacterium casei LMG S-19264T (=DSM 44701T), isolated from a smear-ripened cheese.</title>
        <authorList>
            <consortium name="US DOE Joint Genome Institute (JGI-PGF)"/>
            <person name="Walter F."/>
            <person name="Albersmeier A."/>
            <person name="Kalinowski J."/>
            <person name="Ruckert C."/>
        </authorList>
    </citation>
    <scope>NUCLEOTIDE SEQUENCE [LARGE SCALE GENOMIC DNA]</scope>
    <source>
        <strain evidence="3 4">CGMCC 4.7206</strain>
    </source>
</reference>
<evidence type="ECO:0000313" key="3">
    <source>
        <dbReference type="EMBL" id="GGI74180.1"/>
    </source>
</evidence>
<dbReference type="InterPro" id="IPR013653">
    <property type="entry name" value="GCN5-like_dom"/>
</dbReference>
<comment type="caution">
    <text evidence="3">The sequence shown here is derived from an EMBL/GenBank/DDBJ whole genome shotgun (WGS) entry which is preliminary data.</text>
</comment>
<evidence type="ECO:0000313" key="4">
    <source>
        <dbReference type="Proteomes" id="UP000597989"/>
    </source>
</evidence>
<sequence length="297" mass="32299">MWCVPVRRLSGPSFWQSWQVLKLAGARLLEERDSLLVRSVLDSAPVAACMVAARVEEAGLHPLRLGGELWGYGSRLTGLCFSGVNLIPLRGGPDAIRAFADRALRRRRVCSSLVGPAEQVLALWDEVAREWGPAREIRADQPLMVLSEAPHVPPDPLVRTVRTDELDRYLPAAVAMFTEEVGIDPSRDGGAASYRARVADLIASGRAFARFEDGEVVFKAEIGALSRTVGQIQGVWVHPDRRSTGLGTAGTAAVADRLVRGLGRTASLYVNDYNIAARLAYRKVGFRQVGTFGTVLL</sequence>
<dbReference type="InterPro" id="IPR025289">
    <property type="entry name" value="DUF4081"/>
</dbReference>
<gene>
    <name evidence="2" type="ORF">GCM10009545_21360</name>
    <name evidence="3" type="ORF">GCM10011581_08940</name>
</gene>
<dbReference type="SUPFAM" id="SSF55729">
    <property type="entry name" value="Acyl-CoA N-acyltransferases (Nat)"/>
    <property type="match status" value="1"/>
</dbReference>
<reference evidence="2" key="5">
    <citation type="submission" date="2023-12" db="EMBL/GenBank/DDBJ databases">
        <authorList>
            <person name="Sun Q."/>
            <person name="Inoue M."/>
        </authorList>
    </citation>
    <scope>NUCLEOTIDE SEQUENCE</scope>
    <source>
        <strain evidence="2">JCM 10664</strain>
    </source>
</reference>